<protein>
    <submittedName>
        <fullName evidence="7">NAD(P)/FAD-dependent oxidoreductase</fullName>
    </submittedName>
</protein>
<dbReference type="InterPro" id="IPR004792">
    <property type="entry name" value="BaiN-like"/>
</dbReference>
<dbReference type="Pfam" id="PF03486">
    <property type="entry name" value="HI0933_like"/>
    <property type="match status" value="1"/>
</dbReference>
<dbReference type="Proteomes" id="UP000823913">
    <property type="component" value="Unassembled WGS sequence"/>
</dbReference>
<dbReference type="PANTHER" id="PTHR42887">
    <property type="entry name" value="OS12G0638800 PROTEIN"/>
    <property type="match status" value="1"/>
</dbReference>
<dbReference type="SUPFAM" id="SSF51905">
    <property type="entry name" value="FAD/NAD(P)-binding domain"/>
    <property type="match status" value="1"/>
</dbReference>
<keyword evidence="2" id="KW-0285">Flavoprotein</keyword>
<gene>
    <name evidence="7" type="ORF">IAB94_03665</name>
</gene>
<organism evidence="7 8">
    <name type="scientific">Candidatus Coproplasma avicola</name>
    <dbReference type="NCBI Taxonomy" id="2840744"/>
    <lineage>
        <taxon>Bacteria</taxon>
        <taxon>Bacillati</taxon>
        <taxon>Bacillota</taxon>
        <taxon>Clostridia</taxon>
        <taxon>Eubacteriales</taxon>
        <taxon>Candidatus Coproplasma</taxon>
    </lineage>
</organism>
<feature type="transmembrane region" description="Helical" evidence="4">
    <location>
        <begin position="9"/>
        <end position="30"/>
    </location>
</feature>
<keyword evidence="4" id="KW-1133">Transmembrane helix</keyword>
<dbReference type="Gene3D" id="3.50.50.60">
    <property type="entry name" value="FAD/NAD(P)-binding domain"/>
    <property type="match status" value="1"/>
</dbReference>
<feature type="domain" description="RsdA/BaiN/AoA(So)-like insert" evidence="6">
    <location>
        <begin position="201"/>
        <end position="360"/>
    </location>
</feature>
<evidence type="ECO:0000256" key="2">
    <source>
        <dbReference type="ARBA" id="ARBA00022630"/>
    </source>
</evidence>
<dbReference type="AlphaFoldDB" id="A0A9D1J9L6"/>
<dbReference type="Pfam" id="PF22780">
    <property type="entry name" value="HI0933_like_1st"/>
    <property type="match status" value="1"/>
</dbReference>
<feature type="domain" description="RsdA/BaiN/AoA(So)-like Rossmann fold-like" evidence="5">
    <location>
        <begin position="12"/>
        <end position="413"/>
    </location>
</feature>
<evidence type="ECO:0000313" key="8">
    <source>
        <dbReference type="Proteomes" id="UP000823913"/>
    </source>
</evidence>
<accession>A0A9D1J9L6</accession>
<comment type="cofactor">
    <cofactor evidence="1">
        <name>FAD</name>
        <dbReference type="ChEBI" id="CHEBI:57692"/>
    </cofactor>
</comment>
<evidence type="ECO:0000313" key="7">
    <source>
        <dbReference type="EMBL" id="HIR67132.1"/>
    </source>
</evidence>
<comment type="caution">
    <text evidence="7">The sequence shown here is derived from an EMBL/GenBank/DDBJ whole genome shotgun (WGS) entry which is preliminary data.</text>
</comment>
<dbReference type="InterPro" id="IPR057661">
    <property type="entry name" value="RsdA/BaiN/AoA(So)_Rossmann"/>
</dbReference>
<dbReference type="EMBL" id="DVHK01000079">
    <property type="protein sequence ID" value="HIR67132.1"/>
    <property type="molecule type" value="Genomic_DNA"/>
</dbReference>
<dbReference type="InterPro" id="IPR023166">
    <property type="entry name" value="BaiN-like_dom_sf"/>
</dbReference>
<evidence type="ECO:0000256" key="1">
    <source>
        <dbReference type="ARBA" id="ARBA00001974"/>
    </source>
</evidence>
<dbReference type="Gene3D" id="1.10.8.260">
    <property type="entry name" value="HI0933 insert domain-like"/>
    <property type="match status" value="1"/>
</dbReference>
<dbReference type="SUPFAM" id="SSF160996">
    <property type="entry name" value="HI0933 insert domain-like"/>
    <property type="match status" value="1"/>
</dbReference>
<proteinExistence type="predicted"/>
<dbReference type="InterPro" id="IPR036188">
    <property type="entry name" value="FAD/NAD-bd_sf"/>
</dbReference>
<reference evidence="7" key="2">
    <citation type="journal article" date="2021" name="PeerJ">
        <title>Extensive microbial diversity within the chicken gut microbiome revealed by metagenomics and culture.</title>
        <authorList>
            <person name="Gilroy R."/>
            <person name="Ravi A."/>
            <person name="Getino M."/>
            <person name="Pursley I."/>
            <person name="Horton D.L."/>
            <person name="Alikhan N.F."/>
            <person name="Baker D."/>
            <person name="Gharbi K."/>
            <person name="Hall N."/>
            <person name="Watson M."/>
            <person name="Adriaenssens E.M."/>
            <person name="Foster-Nyarko E."/>
            <person name="Jarju S."/>
            <person name="Secka A."/>
            <person name="Antonio M."/>
            <person name="Oren A."/>
            <person name="Chaudhuri R.R."/>
            <person name="La Ragione R."/>
            <person name="Hildebrand F."/>
            <person name="Pallen M.J."/>
        </authorList>
    </citation>
    <scope>NUCLEOTIDE SEQUENCE</scope>
    <source>
        <strain evidence="7">ChiW16-3235</strain>
    </source>
</reference>
<evidence type="ECO:0000259" key="6">
    <source>
        <dbReference type="Pfam" id="PF22780"/>
    </source>
</evidence>
<dbReference type="PANTHER" id="PTHR42887:SF2">
    <property type="entry name" value="OS12G0638800 PROTEIN"/>
    <property type="match status" value="1"/>
</dbReference>
<sequence>MRFQRVGDIILKVAIVGGGAAGLMAAYAAAVNGNDVTVYEKNQKCGKKIYITGKGRCNFTNAVPPDEFLQNVVNNPKFLTRAIYSFPPERCIEFFENGGMPVKVERGNRAFPVSDKASDVTKTLEKYCKNVGVDIRLGEEIKDFTILNSTVSDIITSRGTYKTDKIIVCTGGLSYPSTGSTGDGYRFAEKAGHTIKPPKQALCGLNLAGCFYKKLQGLTLKNVNLSAEYGGKNIFSQFGEMLFTHFGISGPLVLSLSSLINRFDLKNLKLHIDLKPALDNEALDRRILRDFSQAANKNIYNCLKELLPFSLIEIILERAKIPADKKVNVITRAERAALLTSIKNFDMIVSSLRGFEEAIITSGGVNVNQINPATMESKLVKGLYFCGEVLDVDAFTGGFNLQIAFATGFAAGNSIKD</sequence>
<dbReference type="Gene3D" id="2.40.30.10">
    <property type="entry name" value="Translation factors"/>
    <property type="match status" value="1"/>
</dbReference>
<evidence type="ECO:0000259" key="5">
    <source>
        <dbReference type="Pfam" id="PF03486"/>
    </source>
</evidence>
<evidence type="ECO:0000256" key="3">
    <source>
        <dbReference type="ARBA" id="ARBA00022827"/>
    </source>
</evidence>
<name>A0A9D1J9L6_9FIRM</name>
<keyword evidence="3" id="KW-0274">FAD</keyword>
<reference evidence="7" key="1">
    <citation type="submission" date="2020-10" db="EMBL/GenBank/DDBJ databases">
        <authorList>
            <person name="Gilroy R."/>
        </authorList>
    </citation>
    <scope>NUCLEOTIDE SEQUENCE</scope>
    <source>
        <strain evidence="7">ChiW16-3235</strain>
    </source>
</reference>
<keyword evidence="4" id="KW-0812">Transmembrane</keyword>
<dbReference type="InterPro" id="IPR055178">
    <property type="entry name" value="RsdA/BaiN/AoA(So)-like_dom"/>
</dbReference>
<keyword evidence="4" id="KW-0472">Membrane</keyword>
<dbReference type="NCBIfam" id="TIGR00275">
    <property type="entry name" value="aminoacetone oxidase family FAD-binding enzyme"/>
    <property type="match status" value="1"/>
</dbReference>
<evidence type="ECO:0000256" key="4">
    <source>
        <dbReference type="SAM" id="Phobius"/>
    </source>
</evidence>